<feature type="compositionally biased region" description="Polar residues" evidence="1">
    <location>
        <begin position="25"/>
        <end position="38"/>
    </location>
</feature>
<feature type="compositionally biased region" description="Gly residues" evidence="1">
    <location>
        <begin position="41"/>
        <end position="71"/>
    </location>
</feature>
<reference evidence="2" key="1">
    <citation type="submission" date="2023-03" db="EMBL/GenBank/DDBJ databases">
        <title>Emydomyces testavorans Genome Sequence.</title>
        <authorList>
            <person name="Hoyer L."/>
        </authorList>
    </citation>
    <scope>NUCLEOTIDE SEQUENCE</scope>
    <source>
        <strain evidence="2">16-2883</strain>
    </source>
</reference>
<dbReference type="SUPFAM" id="SSF54928">
    <property type="entry name" value="RNA-binding domain, RBD"/>
    <property type="match status" value="1"/>
</dbReference>
<dbReference type="Proteomes" id="UP001219355">
    <property type="component" value="Chromosome 3"/>
</dbReference>
<organism evidence="2 3">
    <name type="scientific">Emydomyces testavorans</name>
    <dbReference type="NCBI Taxonomy" id="2070801"/>
    <lineage>
        <taxon>Eukaryota</taxon>
        <taxon>Fungi</taxon>
        <taxon>Dikarya</taxon>
        <taxon>Ascomycota</taxon>
        <taxon>Pezizomycotina</taxon>
        <taxon>Eurotiomycetes</taxon>
        <taxon>Eurotiomycetidae</taxon>
        <taxon>Onygenales</taxon>
        <taxon>Nannizziopsiaceae</taxon>
        <taxon>Emydomyces</taxon>
    </lineage>
</organism>
<accession>A0AAF0DJL3</accession>
<name>A0AAF0DJL3_9EURO</name>
<gene>
    <name evidence="2" type="ORF">PRK78_005438</name>
</gene>
<feature type="region of interest" description="Disordered" evidence="1">
    <location>
        <begin position="1"/>
        <end position="86"/>
    </location>
</feature>
<evidence type="ECO:0000313" key="2">
    <source>
        <dbReference type="EMBL" id="WEW59956.1"/>
    </source>
</evidence>
<protein>
    <submittedName>
        <fullName evidence="2">Uncharacterized protein</fullName>
    </submittedName>
</protein>
<evidence type="ECO:0000256" key="1">
    <source>
        <dbReference type="SAM" id="MobiDB-lite"/>
    </source>
</evidence>
<dbReference type="InterPro" id="IPR035979">
    <property type="entry name" value="RBD_domain_sf"/>
</dbReference>
<evidence type="ECO:0000313" key="3">
    <source>
        <dbReference type="Proteomes" id="UP001219355"/>
    </source>
</evidence>
<dbReference type="AlphaFoldDB" id="A0AAF0DJL3"/>
<proteinExistence type="predicted"/>
<feature type="compositionally biased region" description="Basic and acidic residues" evidence="1">
    <location>
        <begin position="9"/>
        <end position="21"/>
    </location>
</feature>
<sequence length="86" mass="9085">MNAMSNQEFDGRIIRVDKAADRQPGQRSEGFNRSNYNRFDNGGGGGYNRGGYGGNSGGGYEQRQGGGGWGGYQQNWSGQNQGGSGA</sequence>
<dbReference type="EMBL" id="CP120629">
    <property type="protein sequence ID" value="WEW59956.1"/>
    <property type="molecule type" value="Genomic_DNA"/>
</dbReference>
<dbReference type="GO" id="GO:0003676">
    <property type="term" value="F:nucleic acid binding"/>
    <property type="evidence" value="ECO:0007669"/>
    <property type="project" value="InterPro"/>
</dbReference>
<keyword evidence="3" id="KW-1185">Reference proteome</keyword>